<feature type="compositionally biased region" description="Low complexity" evidence="12">
    <location>
        <begin position="3577"/>
        <end position="3598"/>
    </location>
</feature>
<keyword evidence="5" id="KW-0547">Nucleotide-binding</keyword>
<dbReference type="InterPro" id="IPR036940">
    <property type="entry name" value="PI3/4_kinase_cat_sf"/>
</dbReference>
<evidence type="ECO:0000256" key="9">
    <source>
        <dbReference type="ARBA" id="ARBA00047899"/>
    </source>
</evidence>
<evidence type="ECO:0000256" key="7">
    <source>
        <dbReference type="ARBA" id="ARBA00022840"/>
    </source>
</evidence>
<dbReference type="Proteomes" id="UP000249390">
    <property type="component" value="Unassembled WGS sequence"/>
</dbReference>
<keyword evidence="11" id="KW-0175">Coiled coil</keyword>
<comment type="catalytic activity">
    <reaction evidence="9">
        <text>L-threonyl-[protein] + ATP = O-phospho-L-threonyl-[protein] + ADP + H(+)</text>
        <dbReference type="Rhea" id="RHEA:46608"/>
        <dbReference type="Rhea" id="RHEA-COMP:11060"/>
        <dbReference type="Rhea" id="RHEA-COMP:11605"/>
        <dbReference type="ChEBI" id="CHEBI:15378"/>
        <dbReference type="ChEBI" id="CHEBI:30013"/>
        <dbReference type="ChEBI" id="CHEBI:30616"/>
        <dbReference type="ChEBI" id="CHEBI:61977"/>
        <dbReference type="ChEBI" id="CHEBI:456216"/>
        <dbReference type="EC" id="2.7.11.1"/>
    </reaction>
</comment>
<dbReference type="SMART" id="SM00146">
    <property type="entry name" value="PI3Kc"/>
    <property type="match status" value="1"/>
</dbReference>
<dbReference type="Gene3D" id="3.30.1010.10">
    <property type="entry name" value="Phosphatidylinositol 3-kinase Catalytic Subunit, Chain A, domain 4"/>
    <property type="match status" value="1"/>
</dbReference>
<dbReference type="InterPro" id="IPR050517">
    <property type="entry name" value="DDR_Repair_Kinase"/>
</dbReference>
<dbReference type="InterPro" id="IPR039414">
    <property type="entry name" value="SMG1_PIKKc"/>
</dbReference>
<name>A0A328D1N4_9ASTE</name>
<dbReference type="EMBL" id="NQVE01000200">
    <property type="protein sequence ID" value="RAL39692.1"/>
    <property type="molecule type" value="Genomic_DNA"/>
</dbReference>
<evidence type="ECO:0000313" key="16">
    <source>
        <dbReference type="Proteomes" id="UP000249390"/>
    </source>
</evidence>
<keyword evidence="16" id="KW-1185">Reference proteome</keyword>
<dbReference type="InterPro" id="IPR016024">
    <property type="entry name" value="ARM-type_fold"/>
</dbReference>
<evidence type="ECO:0000313" key="15">
    <source>
        <dbReference type="EMBL" id="RAL39692.1"/>
    </source>
</evidence>
<feature type="compositionally biased region" description="Low complexity" evidence="12">
    <location>
        <begin position="8"/>
        <end position="19"/>
    </location>
</feature>
<keyword evidence="7" id="KW-0067">ATP-binding</keyword>
<sequence length="3745" mass="416853">MQGLHNHQQQLAALLAAALPKDDPSKSTQTAPLPPTWSPSQPSSSTAPPSREDDSSRIAAIASLHSAIVYPPNSILVSHSASFLAQGFSQLLLDKCYSVRHPAARGYGALCAVICSISMGPSGRQNHVVLGSLVDQFISWALSLIGNVGDVSWDVALEGLHEFLTIGDAGAVERFALPILKSCQDVLEDERTSFNLLSRLLDVLTLISLKFFRCFQPHFVDIVDLLLGWVLVPDIADSDRRVIMDSFLQFQKYWVNNMQFSLGLLSKFLGDMDVLLQDGSPGTLQQFQRLLALLSCFTSVLQSMASGLLEMNILEKINEPLCKMVPILLGCISLIGRKFGWSRWVEDSWKCLTLLAEILTDQFSPFYSIAADILFQSLDMEGKDQAIGSTTLTSVQVHGVLKTNLQLLSLQKLGLSPPSVHKILHFSAPISKLRLHPNRSVTGSCAATYIFLLQHEKNEIVEMSVSTVLEELEPLRRALGRTFCCGDNLCNIAVPKSYSKSELVALIKFNLTVLISCVSLVGSGSFNGQGETDTLCISRSEKLIPRITDVLDPFNSIMQNDVELQVTVVRTLERLAVVEFLCRCSLAKQRTGEASQPSASQNSHKDEDWRHQLPAIILQHLKKFRNLLCKAIHPSSPFTLRIEGLQWMYTLSGHVISIYENPKTPFFPCDVSGYVEVFQDLLFSVLGAASDSEYKVRSLVASVLERLLQAKLIHPAHFLLTAEIVLLKLGDPDNDIRNAFVRVLSVVLPLAVYFCFLNDDGLSTTCRPGDCKISSRSNLQWKQLFALKQLPQQLHSHQLVSILSYLAQRWKVPLSSWIHRLICNCRRSNIISLTQLEETADDGTNGLLWDIKVDEETLERACSTDILAGAWWAINEGARYCITTRLRTNLGGPTQTFAALERMLLDVANVLKLDADESDGTLNIISSSYAHLLPMRLLFDFVEALKKNVYNAYEGSLVLPCASRQSSLFFRANKKVCEEWFSRICEPMMNAGLALHCHDAAVHYCALHLQELKNLVASSMREKSRAQLTDNLQNIRGRLSGDVMRVLRHITLALSKSHEPEALIGIQKWATTAFSSLFKDDKQYVNDRGTLGCFSWINGLVYQAKGQHEKAAAHFIHLLQTEDSLTLMGSDGVQFTIARIIENYVAVSDWKSLESWLLELQTLRAKHAGKSYSGALTTAGNEINSIQALAHFDEGELQAAWSCLDLTPKSSNELTLDPKLALQRSEQMLLQAMLYQIDGKVDKVAQELQKAKSMLEEPLSVLPLDGLSRATPYVNQLYCLLAFEDGSKLNEDQHQSFPSLLNSYLQTMYFPINQIHQDCSIWLKVLRVYRTAHPSSPLTLKLCNNVMSLARKQGNIRLAHRLEKYLTDNISTCPQGSTRDNIISCLNYERIILKYAENKIEDAFTTMWSVLRPCMVSPSAASSNYFDNALKAKACLKLSRWLKHNTSHAGLKDTVLKMKDDFNCHENYCGKEGSSFYYAPLPSKENVNLIYEEFMGTATKLSSLLCPTMGKSWISYAVWCLTQARSSMLVPAESALQYCTFSPILTSELLPGRFRLTNEELLEVKEIVFQLLWNISLVKELNENEGDFDLSFRSSEHIANEGHTRPLLQRIVDIIESEAGAPGTEDFCGERLCATVTSKLQKCFETMKLPMEEASLVSLIGDLVDIWRSLRRRRISLFGHAAQGFLNFLSHTSSRSFDGQLNGFDRVSKYKTMSYTLKATLYVLHILVNYGLELKDTIGPAFSAVPMLPWQEIIPQLFARLCSHPEQVVRKQVESLLVMLSKLSPWSVVYPTLVDVNSCEKEPPEELRQILACLNKLYPKLVQDAQMMIKELENVTVLWEELWLSTLQDLHADVMRRIHLLKDEAARIADNVTLSHGEKSKINAAKYSAMMAPIVVVLERRLSSTSRKPETPHEMWFDEVYKEQIKSAISNFKIPPASSAALGDVWRPFNNIAVSLASYQRKSPISLAEVAPQLALLSSSDAPMPGLEKQIIYSEPEEGATAPKEIITIASFSEQVTILSTKTKPKKILIVGCDGEKYIYLLKGREDLRLDARIMQLLQAINGLLHSSSLTVGQPVGIRFYSVTPISGRAGLIQWVDNVVSIYSVFKVWQSRVQVAELSAMGPNAKHRGPPPIPRPVDMFYGKIIPALKEKGIKRVISRRDWPHEVKREVLLDLMNETPNHLLHHELWCASEGFRAFHSKQKRYSGSLAAMSIVGHMLGLGDRHLDNILIDFCTGDIVHIDYNVCFDKGKRLKIPEIVPFRLTQTIEAALGITGVEGTFRANCEAVLGVLKKNKDIILMLLEVFVWDPLVDWTRGDVHDDAAIFGEERKGMELAVSLSLFASRMQEIRVPLQEHHDLLVSTLPAVESALERLSTILNQYEIVSALFYRADQERSNLAIQETSVKSIVAEASSKSEKIQASLQMQARQFAQAQAMVVEKTQEATTWIEQHGRVLDAIRSNLVPEINAHINLNDAEHTFSLTSAVLAAGVPLTVVPEPTLAQCQDIDREVSQLVVELDHGLSSAASALQTYCLALQRILPLNYHTTSPVHDWSQILQLAANALSSDILSLSRTQASELIGKSPMGEFDAVKIRYNELCFKVGQYAAEIGRLEEECAELASSIGQETESKAKECLLSAFLKCMQPTSLERKEDSSEVGSLSLKELQDAGYLEKFEVNKPKLPTILTVAVCSLYSDIKHKLVGGLTSFTGAEILPQSNLGALFCEFEEQTEKCMLIASFLNEMHRYISPVLDSAAFPFEVNWASVFKTSLLSCKKLVQEMIECVLPEVMKTVIMFNSEVMDAFGSISQIRRSIDIALEQLIEVEVEKASLIELEKNYFVKVGVITEQRLALEEAAIKSRDHLSWEEADELASQEEVCRAQLDKLHRTWNQKDMRTSSLVKKETNIRSALVSSEDNLQSLIITEEDRKTHALRSRVLLTLLLQPFSELESVDKALSSLGLPIASSTTGISHLASSMNSGNLMSGYIWNFLGIVSSSNAFFIWKISMVDSFLDSCAHYAGLPVAQNLGFDQLVDAVKKVIEPQLQKGVGQYLKERVAPLLLEMLEKETESLKKMAESSKDLTFDQIKNSLETIQEVQIMLEEYCNAHETVRAARSAISLMKRQVNELKDNLLKTSLEIVQMEWMYDMTVSPLQSHKMMSHKFLASGDKIIPILLNISRPKLIESLQSSIAKIAKSLEGIHVCERTFVTAEGQLERAMGWACGGGCTSASSNASVKNPGIPLEFHEHLIRRRQLLSETREKASDVMKLCISLLEFEVSRDGFFRGSEELCTSRINSDGRIWEQAYLNSITNLEDSFHSFTRTEQELKHAQSSVEIASSSLLTAANELCIASVKATSASGGLQNTILAMRDCVYEASVALSAFGSISRRHTAMTSECGSMLEEVLAVTEGVHDVHSIAKEAVALHSSMMEDLSKVCTILLPLETLLSKDATALSEAMAKEKETNAEISPVHGQAIFQSYHSKIQETYQSFKPLVPFVTSSVKGLLSMLTKLAQSASLHAGNLHKALEGLGEIQEISSDDLNPLHPDIFNLDNIYNMKNEISGSDGETGEIFIDVSQLSLNEKGWISPPESIASGSSNSGVTSSQTSLTDNSSGPDSIEPIRHSVGGREEHSHLSPSAGIPLPKLSSSEPPIYQNIQEISGLKLLPKVEALPSSQVKGEGTNEPVFTNAGASSRTRGKNHYAVSILKRMEMKLDGRDIVDDRELTVGDQVDYLLKQATSIDNLCNMYEGWTPWI</sequence>
<dbReference type="PROSITE" id="PS00916">
    <property type="entry name" value="PI3_4_KINASE_2"/>
    <property type="match status" value="1"/>
</dbReference>
<keyword evidence="6" id="KW-0418">Kinase</keyword>
<dbReference type="FunFam" id="1.10.1070.11:FF:000023">
    <property type="entry name" value="serine/threonine-protein kinase SMG1 isoform X1"/>
    <property type="match status" value="1"/>
</dbReference>
<keyword evidence="8" id="KW-0866">Nonsense-mediated mRNA decay</keyword>
<dbReference type="SUPFAM" id="SSF56112">
    <property type="entry name" value="Protein kinase-like (PK-like)"/>
    <property type="match status" value="1"/>
</dbReference>
<feature type="compositionally biased region" description="Low complexity" evidence="12">
    <location>
        <begin position="38"/>
        <end position="49"/>
    </location>
</feature>
<dbReference type="Gene3D" id="1.10.1070.11">
    <property type="entry name" value="Phosphatidylinositol 3-/4-kinase, catalytic domain"/>
    <property type="match status" value="1"/>
</dbReference>
<dbReference type="GO" id="GO:0005634">
    <property type="term" value="C:nucleus"/>
    <property type="evidence" value="ECO:0007669"/>
    <property type="project" value="TreeGrafter"/>
</dbReference>
<dbReference type="Pfam" id="PF02260">
    <property type="entry name" value="FATC"/>
    <property type="match status" value="1"/>
</dbReference>
<dbReference type="CDD" id="cd05170">
    <property type="entry name" value="PIKKc_SMG1"/>
    <property type="match status" value="1"/>
</dbReference>
<dbReference type="InterPro" id="IPR031559">
    <property type="entry name" value="SMG1"/>
</dbReference>
<dbReference type="EC" id="2.7.11.1" evidence="2"/>
<dbReference type="GO" id="GO:0004674">
    <property type="term" value="F:protein serine/threonine kinase activity"/>
    <property type="evidence" value="ECO:0007669"/>
    <property type="project" value="UniProtKB-KW"/>
</dbReference>
<evidence type="ECO:0000256" key="11">
    <source>
        <dbReference type="SAM" id="Coils"/>
    </source>
</evidence>
<dbReference type="PROSITE" id="PS50290">
    <property type="entry name" value="PI3_4_KINASE_3"/>
    <property type="match status" value="1"/>
</dbReference>
<dbReference type="InterPro" id="IPR000403">
    <property type="entry name" value="PI3/4_kinase_cat_dom"/>
</dbReference>
<gene>
    <name evidence="15" type="ORF">DM860_003225</name>
</gene>
<evidence type="ECO:0000256" key="8">
    <source>
        <dbReference type="ARBA" id="ARBA00023161"/>
    </source>
</evidence>
<dbReference type="InterPro" id="IPR018936">
    <property type="entry name" value="PI3/4_kinase_CS"/>
</dbReference>
<dbReference type="Pfam" id="PF15785">
    <property type="entry name" value="SMG1"/>
    <property type="match status" value="1"/>
</dbReference>
<proteinExistence type="inferred from homology"/>
<evidence type="ECO:0000256" key="10">
    <source>
        <dbReference type="ARBA" id="ARBA00048679"/>
    </source>
</evidence>
<dbReference type="GO" id="GO:0005524">
    <property type="term" value="F:ATP binding"/>
    <property type="evidence" value="ECO:0007669"/>
    <property type="project" value="UniProtKB-KW"/>
</dbReference>
<evidence type="ECO:0000259" key="13">
    <source>
        <dbReference type="PROSITE" id="PS50290"/>
    </source>
</evidence>
<evidence type="ECO:0000259" key="14">
    <source>
        <dbReference type="PROSITE" id="PS51190"/>
    </source>
</evidence>
<feature type="region of interest" description="Disordered" evidence="12">
    <location>
        <begin position="3577"/>
        <end position="3637"/>
    </location>
</feature>
<feature type="compositionally biased region" description="Basic and acidic residues" evidence="12">
    <location>
        <begin position="3610"/>
        <end position="3624"/>
    </location>
</feature>
<dbReference type="PROSITE" id="PS51190">
    <property type="entry name" value="FATC"/>
    <property type="match status" value="1"/>
</dbReference>
<evidence type="ECO:0000256" key="3">
    <source>
        <dbReference type="ARBA" id="ARBA00022527"/>
    </source>
</evidence>
<feature type="domain" description="FATC" evidence="14">
    <location>
        <begin position="3713"/>
        <end position="3745"/>
    </location>
</feature>
<dbReference type="PANTHER" id="PTHR11139:SF71">
    <property type="entry name" value="SERINE_THREONINE-PROTEIN KINASE SMG1"/>
    <property type="match status" value="1"/>
</dbReference>
<comment type="catalytic activity">
    <reaction evidence="10">
        <text>L-seryl-[protein] + ATP = O-phospho-L-seryl-[protein] + ADP + H(+)</text>
        <dbReference type="Rhea" id="RHEA:17989"/>
        <dbReference type="Rhea" id="RHEA-COMP:9863"/>
        <dbReference type="Rhea" id="RHEA-COMP:11604"/>
        <dbReference type="ChEBI" id="CHEBI:15378"/>
        <dbReference type="ChEBI" id="CHEBI:29999"/>
        <dbReference type="ChEBI" id="CHEBI:30616"/>
        <dbReference type="ChEBI" id="CHEBI:83421"/>
        <dbReference type="ChEBI" id="CHEBI:456216"/>
        <dbReference type="EC" id="2.7.11.1"/>
    </reaction>
</comment>
<reference evidence="15 16" key="1">
    <citation type="submission" date="2018-06" db="EMBL/GenBank/DDBJ databases">
        <title>The Genome of Cuscuta australis (Dodder) Provides Insight into the Evolution of Plant Parasitism.</title>
        <authorList>
            <person name="Liu H."/>
        </authorList>
    </citation>
    <scope>NUCLEOTIDE SEQUENCE [LARGE SCALE GENOMIC DNA]</scope>
    <source>
        <strain evidence="16">cv. Yunnan</strain>
        <tissue evidence="15">Vines</tissue>
    </source>
</reference>
<dbReference type="Pfam" id="PF00454">
    <property type="entry name" value="PI3_PI4_kinase"/>
    <property type="match status" value="1"/>
</dbReference>
<dbReference type="FunFam" id="3.30.1010.10:FF:000029">
    <property type="entry name" value="Serine/threonine-protein kinase SMG1"/>
    <property type="match status" value="1"/>
</dbReference>
<feature type="coiled-coil region" evidence="11">
    <location>
        <begin position="3104"/>
        <end position="3131"/>
    </location>
</feature>
<dbReference type="SMART" id="SM01343">
    <property type="entry name" value="FATC"/>
    <property type="match status" value="1"/>
</dbReference>
<evidence type="ECO:0000256" key="1">
    <source>
        <dbReference type="ARBA" id="ARBA00011031"/>
    </source>
</evidence>
<dbReference type="InterPro" id="IPR003152">
    <property type="entry name" value="FATC_dom"/>
</dbReference>
<comment type="caution">
    <text evidence="15">The sequence shown here is derived from an EMBL/GenBank/DDBJ whole genome shotgun (WGS) entry which is preliminary data.</text>
</comment>
<evidence type="ECO:0000256" key="5">
    <source>
        <dbReference type="ARBA" id="ARBA00022741"/>
    </source>
</evidence>
<organism evidence="15 16">
    <name type="scientific">Cuscuta australis</name>
    <dbReference type="NCBI Taxonomy" id="267555"/>
    <lineage>
        <taxon>Eukaryota</taxon>
        <taxon>Viridiplantae</taxon>
        <taxon>Streptophyta</taxon>
        <taxon>Embryophyta</taxon>
        <taxon>Tracheophyta</taxon>
        <taxon>Spermatophyta</taxon>
        <taxon>Magnoliopsida</taxon>
        <taxon>eudicotyledons</taxon>
        <taxon>Gunneridae</taxon>
        <taxon>Pentapetalae</taxon>
        <taxon>asterids</taxon>
        <taxon>lamiids</taxon>
        <taxon>Solanales</taxon>
        <taxon>Convolvulaceae</taxon>
        <taxon>Cuscuteae</taxon>
        <taxon>Cuscuta</taxon>
        <taxon>Cuscuta subgen. Grammica</taxon>
        <taxon>Cuscuta sect. Cleistogrammica</taxon>
    </lineage>
</organism>
<dbReference type="PANTHER" id="PTHR11139">
    <property type="entry name" value="ATAXIA TELANGIECTASIA MUTATED ATM -RELATED"/>
    <property type="match status" value="1"/>
</dbReference>
<comment type="similarity">
    <text evidence="1">Belongs to the PI3/PI4-kinase family.</text>
</comment>
<dbReference type="SUPFAM" id="SSF48371">
    <property type="entry name" value="ARM repeat"/>
    <property type="match status" value="1"/>
</dbReference>
<keyword evidence="3" id="KW-0723">Serine/threonine-protein kinase</keyword>
<feature type="domain" description="PI3K/PI4K catalytic" evidence="13">
    <location>
        <begin position="2012"/>
        <end position="2352"/>
    </location>
</feature>
<evidence type="ECO:0000256" key="4">
    <source>
        <dbReference type="ARBA" id="ARBA00022679"/>
    </source>
</evidence>
<protein>
    <recommendedName>
        <fullName evidence="2">non-specific serine/threonine protein kinase</fullName>
        <ecNumber evidence="2">2.7.11.1</ecNumber>
    </recommendedName>
</protein>
<dbReference type="InterPro" id="IPR011009">
    <property type="entry name" value="Kinase-like_dom_sf"/>
</dbReference>
<accession>A0A328D1N4</accession>
<feature type="region of interest" description="Disordered" evidence="12">
    <location>
        <begin position="1"/>
        <end position="54"/>
    </location>
</feature>
<feature type="region of interest" description="Disordered" evidence="12">
    <location>
        <begin position="3665"/>
        <end position="3684"/>
    </location>
</feature>
<evidence type="ECO:0000256" key="6">
    <source>
        <dbReference type="ARBA" id="ARBA00022777"/>
    </source>
</evidence>
<evidence type="ECO:0000256" key="2">
    <source>
        <dbReference type="ARBA" id="ARBA00012513"/>
    </source>
</evidence>
<keyword evidence="4" id="KW-0808">Transferase</keyword>
<evidence type="ECO:0000256" key="12">
    <source>
        <dbReference type="SAM" id="MobiDB-lite"/>
    </source>
</evidence>
<dbReference type="GO" id="GO:0000184">
    <property type="term" value="P:nuclear-transcribed mRNA catabolic process, nonsense-mediated decay"/>
    <property type="evidence" value="ECO:0007669"/>
    <property type="project" value="UniProtKB-KW"/>
</dbReference>